<feature type="transmembrane region" description="Helical" evidence="2">
    <location>
        <begin position="79"/>
        <end position="98"/>
    </location>
</feature>
<reference evidence="3 4" key="1">
    <citation type="submission" date="2019-03" db="EMBL/GenBank/DDBJ databases">
        <title>Genomic Encyclopedia of Type Strains, Phase IV (KMG-IV): sequencing the most valuable type-strain genomes for metagenomic binning, comparative biology and taxonomic classification.</title>
        <authorList>
            <person name="Goeker M."/>
        </authorList>
    </citation>
    <scope>NUCLEOTIDE SEQUENCE [LARGE SCALE GENOMIC DNA]</scope>
    <source>
        <strain evidence="3 4">DSM 102969</strain>
    </source>
</reference>
<evidence type="ECO:0000313" key="3">
    <source>
        <dbReference type="EMBL" id="TDP83091.1"/>
    </source>
</evidence>
<gene>
    <name evidence="3" type="ORF">EDD54_3047</name>
</gene>
<feature type="region of interest" description="Disordered" evidence="1">
    <location>
        <begin position="1"/>
        <end position="76"/>
    </location>
</feature>
<protein>
    <submittedName>
        <fullName evidence="3">Uncharacterized protein</fullName>
    </submittedName>
</protein>
<proteinExistence type="predicted"/>
<dbReference type="AlphaFoldDB" id="A0A4R6RAF6"/>
<dbReference type="EMBL" id="SNXY01000009">
    <property type="protein sequence ID" value="TDP83091.1"/>
    <property type="molecule type" value="Genomic_DNA"/>
</dbReference>
<keyword evidence="2" id="KW-0472">Membrane</keyword>
<keyword evidence="4" id="KW-1185">Reference proteome</keyword>
<evidence type="ECO:0000256" key="2">
    <source>
        <dbReference type="SAM" id="Phobius"/>
    </source>
</evidence>
<keyword evidence="2" id="KW-1133">Transmembrane helix</keyword>
<name>A0A4R6RAF6_9HYPH</name>
<evidence type="ECO:0000256" key="1">
    <source>
        <dbReference type="SAM" id="MobiDB-lite"/>
    </source>
</evidence>
<sequence length="99" mass="10503">MADPNQMRRAIDTGRTRDKVEAPDPAAAPFGTDDEAAGVPPVEEDLPPDAGRHVVDAGQAASERPADERRFDDARRRGVPWLPVAAGLIAIAVLVVVLV</sequence>
<dbReference type="OrthoDB" id="7306245at2"/>
<accession>A0A4R6RAF6</accession>
<feature type="compositionally biased region" description="Basic and acidic residues" evidence="1">
    <location>
        <begin position="9"/>
        <end position="22"/>
    </location>
</feature>
<comment type="caution">
    <text evidence="3">The sequence shown here is derived from an EMBL/GenBank/DDBJ whole genome shotgun (WGS) entry which is preliminary data.</text>
</comment>
<feature type="compositionally biased region" description="Acidic residues" evidence="1">
    <location>
        <begin position="32"/>
        <end position="47"/>
    </location>
</feature>
<keyword evidence="2" id="KW-0812">Transmembrane</keyword>
<dbReference type="Proteomes" id="UP000294547">
    <property type="component" value="Unassembled WGS sequence"/>
</dbReference>
<feature type="compositionally biased region" description="Basic and acidic residues" evidence="1">
    <location>
        <begin position="64"/>
        <end position="76"/>
    </location>
</feature>
<organism evidence="3 4">
    <name type="scientific">Oharaeibacter diazotrophicus</name>
    <dbReference type="NCBI Taxonomy" id="1920512"/>
    <lineage>
        <taxon>Bacteria</taxon>
        <taxon>Pseudomonadati</taxon>
        <taxon>Pseudomonadota</taxon>
        <taxon>Alphaproteobacteria</taxon>
        <taxon>Hyphomicrobiales</taxon>
        <taxon>Pleomorphomonadaceae</taxon>
        <taxon>Oharaeibacter</taxon>
    </lineage>
</organism>
<dbReference type="RefSeq" id="WP_126537752.1">
    <property type="nucleotide sequence ID" value="NZ_BSPM01000009.1"/>
</dbReference>
<evidence type="ECO:0000313" key="4">
    <source>
        <dbReference type="Proteomes" id="UP000294547"/>
    </source>
</evidence>